<dbReference type="PANTHER" id="PTHR42792:SF1">
    <property type="entry name" value="FLAGELLAR HOOK-ASSOCIATED PROTEIN 3"/>
    <property type="match status" value="1"/>
</dbReference>
<feature type="coiled-coil region" evidence="5">
    <location>
        <begin position="10"/>
        <end position="37"/>
    </location>
</feature>
<comment type="similarity">
    <text evidence="3">Belongs to the bacterial flagellin family.</text>
</comment>
<keyword evidence="8" id="KW-1185">Reference proteome</keyword>
<accession>A0A345ZQH3</accession>
<dbReference type="InterPro" id="IPR001029">
    <property type="entry name" value="Flagellin_N"/>
</dbReference>
<evidence type="ECO:0000313" key="7">
    <source>
        <dbReference type="EMBL" id="AXK79170.1"/>
    </source>
</evidence>
<dbReference type="GO" id="GO:0005198">
    <property type="term" value="F:structural molecule activity"/>
    <property type="evidence" value="ECO:0007669"/>
    <property type="project" value="InterPro"/>
</dbReference>
<reference evidence="7 8" key="1">
    <citation type="submission" date="2018-07" db="EMBL/GenBank/DDBJ databases">
        <authorList>
            <person name="Quirk P.G."/>
            <person name="Krulwich T.A."/>
        </authorList>
    </citation>
    <scope>NUCLEOTIDE SEQUENCE [LARGE SCALE GENOMIC DNA]</scope>
    <source>
        <strain evidence="7 8">CC-BB4</strain>
    </source>
</reference>
<dbReference type="Gene3D" id="1.20.1330.10">
    <property type="entry name" value="f41 fragment of flagellin, N-terminal domain"/>
    <property type="match status" value="1"/>
</dbReference>
<name>A0A345ZQH3_9HYPH</name>
<organism evidence="7 8">
    <name type="scientific">Pseudolabrys taiwanensis</name>
    <dbReference type="NCBI Taxonomy" id="331696"/>
    <lineage>
        <taxon>Bacteria</taxon>
        <taxon>Pseudomonadati</taxon>
        <taxon>Pseudomonadota</taxon>
        <taxon>Alphaproteobacteria</taxon>
        <taxon>Hyphomicrobiales</taxon>
        <taxon>Xanthobacteraceae</taxon>
        <taxon>Pseudolabrys</taxon>
    </lineage>
</organism>
<evidence type="ECO:0000259" key="6">
    <source>
        <dbReference type="Pfam" id="PF00669"/>
    </source>
</evidence>
<evidence type="ECO:0000256" key="3">
    <source>
        <dbReference type="ARBA" id="ARBA00005709"/>
    </source>
</evidence>
<keyword evidence="7" id="KW-0966">Cell projection</keyword>
<keyword evidence="5" id="KW-0175">Coiled coil</keyword>
<dbReference type="SUPFAM" id="SSF64518">
    <property type="entry name" value="Phase 1 flagellin"/>
    <property type="match status" value="1"/>
</dbReference>
<evidence type="ECO:0000256" key="1">
    <source>
        <dbReference type="ARBA" id="ARBA00004365"/>
    </source>
</evidence>
<dbReference type="EMBL" id="CP031417">
    <property type="protein sequence ID" value="AXK79170.1"/>
    <property type="molecule type" value="Genomic_DNA"/>
</dbReference>
<dbReference type="GO" id="GO:0009288">
    <property type="term" value="C:bacterial-type flagellum"/>
    <property type="evidence" value="ECO:0007669"/>
    <property type="project" value="UniProtKB-SubCell"/>
</dbReference>
<protein>
    <submittedName>
        <fullName evidence="7">Flagellar biosynthesis protein FlgL</fullName>
    </submittedName>
</protein>
<dbReference type="AlphaFoldDB" id="A0A345ZQH3"/>
<proteinExistence type="inferred from homology"/>
<gene>
    <name evidence="7" type="ORF">DW352_00740</name>
</gene>
<keyword evidence="7" id="KW-0969">Cilium</keyword>
<keyword evidence="7" id="KW-0282">Flagellum</keyword>
<feature type="domain" description="Flagellin N-terminal" evidence="6">
    <location>
        <begin position="11"/>
        <end position="137"/>
    </location>
</feature>
<sequence length="498" mass="51149">MSISSIGSQSASAIQMLVQMRAQLNDLQRQMSTGQKSDTYAGLGLGRGLAIGLQAQLSSVSAYSDTITNVGTRIGIMQTALNRVGDIANTTRSTILQANAAGTSAGTLQATARTSLDELVGLLNTQSGDRYLFSGRDTDKPALASMTDMLDGQGSRAGLKQIISERQQADLGTAGTGRLTVTAPTATSVSVGDEASPFGIKLSSASSTLSNATVTGPTGTPPSNMTVDFTGVPNEGDALTLRVTLPDGSTENITMTATTKSPPGNGQFTIGATAADTAANFQSSLNTTIGKFAQTSLTAASAVQASNEFFNADINHPPLRVDGPPFDSATGLVAGTAANSVIWYTGEAGSDPARGTATAQIDRSLSVDYGVRANEEGIRDIVKNVATLAAVNINSTSPNAADLSAALNNRLTASLSNSDGGQTVVDIQAELAGAQTSMTAAKARHQQTSATVGDYLQQISGVSNEEVAAQILALQTRMQASMQTTAMLFQTSLVNYLK</sequence>
<dbReference type="PANTHER" id="PTHR42792">
    <property type="entry name" value="FLAGELLIN"/>
    <property type="match status" value="1"/>
</dbReference>
<evidence type="ECO:0000313" key="8">
    <source>
        <dbReference type="Proteomes" id="UP000254889"/>
    </source>
</evidence>
<evidence type="ECO:0000256" key="5">
    <source>
        <dbReference type="SAM" id="Coils"/>
    </source>
</evidence>
<keyword evidence="4" id="KW-0975">Bacterial flagellum</keyword>
<dbReference type="Pfam" id="PF00669">
    <property type="entry name" value="Flagellin_N"/>
    <property type="match status" value="1"/>
</dbReference>
<dbReference type="KEGG" id="ptaw:DW352_00740"/>
<dbReference type="Proteomes" id="UP000254889">
    <property type="component" value="Chromosome"/>
</dbReference>
<evidence type="ECO:0000256" key="4">
    <source>
        <dbReference type="ARBA" id="ARBA00023143"/>
    </source>
</evidence>
<evidence type="ECO:0000256" key="2">
    <source>
        <dbReference type="ARBA" id="ARBA00004613"/>
    </source>
</evidence>
<dbReference type="RefSeq" id="WP_115687596.1">
    <property type="nucleotide sequence ID" value="NZ_CP031417.1"/>
</dbReference>
<dbReference type="GO" id="GO:0005576">
    <property type="term" value="C:extracellular region"/>
    <property type="evidence" value="ECO:0007669"/>
    <property type="project" value="UniProtKB-SubCell"/>
</dbReference>
<dbReference type="InterPro" id="IPR001492">
    <property type="entry name" value="Flagellin"/>
</dbReference>
<dbReference type="OrthoDB" id="7312911at2"/>
<comment type="subcellular location">
    <subcellularLocation>
        <location evidence="1">Bacterial flagellum</location>
    </subcellularLocation>
    <subcellularLocation>
        <location evidence="2">Secreted</location>
    </subcellularLocation>
</comment>